<feature type="chain" id="PRO_5043121581" evidence="1">
    <location>
        <begin position="19"/>
        <end position="108"/>
    </location>
</feature>
<evidence type="ECO:0000313" key="2">
    <source>
        <dbReference type="EMBL" id="VDN81416.1"/>
    </source>
</evidence>
<dbReference type="AlphaFoldDB" id="A0A0N4SX44"/>
<dbReference type="EMBL" id="UZAD01000009">
    <property type="protein sequence ID" value="VDN81416.1"/>
    <property type="molecule type" value="Genomic_DNA"/>
</dbReference>
<accession>A0A0N4SX44</accession>
<proteinExistence type="predicted"/>
<protein>
    <submittedName>
        <fullName evidence="4">Secreted protein</fullName>
    </submittedName>
</protein>
<keyword evidence="3" id="KW-1185">Reference proteome</keyword>
<keyword evidence="1" id="KW-0732">Signal</keyword>
<dbReference type="WBParaSite" id="BPAG_0000022901-mRNA-1">
    <property type="protein sequence ID" value="BPAG_0000022901-mRNA-1"/>
    <property type="gene ID" value="BPAG_0000022901"/>
</dbReference>
<gene>
    <name evidence="2" type="ORF">BPAG_LOCUS230</name>
</gene>
<dbReference type="Proteomes" id="UP000278627">
    <property type="component" value="Unassembled WGS sequence"/>
</dbReference>
<name>A0A0N4SX44_BRUPA</name>
<evidence type="ECO:0000313" key="3">
    <source>
        <dbReference type="Proteomes" id="UP000278627"/>
    </source>
</evidence>
<reference evidence="2 3" key="2">
    <citation type="submission" date="2018-11" db="EMBL/GenBank/DDBJ databases">
        <authorList>
            <consortium name="Pathogen Informatics"/>
        </authorList>
    </citation>
    <scope>NUCLEOTIDE SEQUENCE [LARGE SCALE GENOMIC DNA]</scope>
</reference>
<feature type="signal peptide" evidence="1">
    <location>
        <begin position="1"/>
        <end position="18"/>
    </location>
</feature>
<reference evidence="4" key="1">
    <citation type="submission" date="2017-02" db="UniProtKB">
        <authorList>
            <consortium name="WormBaseParasite"/>
        </authorList>
    </citation>
    <scope>IDENTIFICATION</scope>
</reference>
<evidence type="ECO:0000256" key="1">
    <source>
        <dbReference type="SAM" id="SignalP"/>
    </source>
</evidence>
<sequence>MYRDILALIPLCLCLCSATCNDTFAAILACFTTVPALHPVKGKSKFTFMYFKVSFIHFEFNLISVCQLLSYITIRNSLSTSIAQQYTSNMRYCRVPSGSNGIGEGRTI</sequence>
<organism evidence="4">
    <name type="scientific">Brugia pahangi</name>
    <name type="common">Filarial nematode worm</name>
    <dbReference type="NCBI Taxonomy" id="6280"/>
    <lineage>
        <taxon>Eukaryota</taxon>
        <taxon>Metazoa</taxon>
        <taxon>Ecdysozoa</taxon>
        <taxon>Nematoda</taxon>
        <taxon>Chromadorea</taxon>
        <taxon>Rhabditida</taxon>
        <taxon>Spirurina</taxon>
        <taxon>Spiruromorpha</taxon>
        <taxon>Filarioidea</taxon>
        <taxon>Onchocercidae</taxon>
        <taxon>Brugia</taxon>
    </lineage>
</organism>
<evidence type="ECO:0000313" key="4">
    <source>
        <dbReference type="WBParaSite" id="BPAG_0000022901-mRNA-1"/>
    </source>
</evidence>